<organism evidence="7 8">
    <name type="scientific">Solimonas fluminis</name>
    <dbReference type="NCBI Taxonomy" id="2086571"/>
    <lineage>
        <taxon>Bacteria</taxon>
        <taxon>Pseudomonadati</taxon>
        <taxon>Pseudomonadota</taxon>
        <taxon>Gammaproteobacteria</taxon>
        <taxon>Nevskiales</taxon>
        <taxon>Nevskiaceae</taxon>
        <taxon>Solimonas</taxon>
    </lineage>
</organism>
<keyword evidence="4 6" id="KW-0472">Membrane</keyword>
<keyword evidence="2 6" id="KW-0812">Transmembrane</keyword>
<feature type="transmembrane region" description="Helical" evidence="6">
    <location>
        <begin position="26"/>
        <end position="44"/>
    </location>
</feature>
<dbReference type="SUPFAM" id="SSF74653">
    <property type="entry name" value="TolA/TonB C-terminal domain"/>
    <property type="match status" value="1"/>
</dbReference>
<reference evidence="7 8" key="1">
    <citation type="submission" date="2018-02" db="EMBL/GenBank/DDBJ databases">
        <title>Genome sequencing of Solimonas sp. HR-BB.</title>
        <authorList>
            <person name="Lee Y."/>
            <person name="Jeon C.O."/>
        </authorList>
    </citation>
    <scope>NUCLEOTIDE SEQUENCE [LARGE SCALE GENOMIC DNA]</scope>
    <source>
        <strain evidence="7 8">HR-BB</strain>
    </source>
</reference>
<dbReference type="GO" id="GO:0016020">
    <property type="term" value="C:membrane"/>
    <property type="evidence" value="ECO:0007669"/>
    <property type="project" value="UniProtKB-SubCell"/>
</dbReference>
<feature type="compositionally biased region" description="Gly residues" evidence="5">
    <location>
        <begin position="161"/>
        <end position="171"/>
    </location>
</feature>
<evidence type="ECO:0008006" key="9">
    <source>
        <dbReference type="Google" id="ProtNLM"/>
    </source>
</evidence>
<sequence length="306" mass="32123">MSAAMTLRLGDQWGITAAADRRFRNLSLLCIAMVLAAMLVLQLWEFAGTQPEPEPVRVTLLPPPPPPPAPPPRVERTVAERPIPKPLPKPVQKPAELATKPAAPAPRELAAKSGLMAMRSQLASMRDSTPVAGPQALLRESAVSSSDRRSGETLAATAGTGSRGIGDGGRGVTAVQGTGSLGARRTAEVQSTLGAGKADSGSSGEEAGGSRSLKELQLAFDRNKSSLFSIFSRAARESADLGSGKIVVSLTIAPDGSVTRCDLVSSSFGNPDLEQKILQRVRMLNFGAKNVPPYTYSNYPINFLPS</sequence>
<evidence type="ECO:0000313" key="8">
    <source>
        <dbReference type="Proteomes" id="UP000238220"/>
    </source>
</evidence>
<dbReference type="AlphaFoldDB" id="A0A2S5TE64"/>
<evidence type="ECO:0000256" key="5">
    <source>
        <dbReference type="SAM" id="MobiDB-lite"/>
    </source>
</evidence>
<feature type="region of interest" description="Disordered" evidence="5">
    <location>
        <begin position="140"/>
        <end position="211"/>
    </location>
</feature>
<feature type="region of interest" description="Disordered" evidence="5">
    <location>
        <begin position="55"/>
        <end position="105"/>
    </location>
</feature>
<keyword evidence="8" id="KW-1185">Reference proteome</keyword>
<feature type="compositionally biased region" description="Low complexity" evidence="5">
    <location>
        <begin position="194"/>
        <end position="211"/>
    </location>
</feature>
<dbReference type="OrthoDB" id="7057177at2"/>
<dbReference type="RefSeq" id="WP_104230871.1">
    <property type="nucleotide sequence ID" value="NZ_PSNW01000007.1"/>
</dbReference>
<accession>A0A2S5TE64</accession>
<dbReference type="EMBL" id="PSNW01000007">
    <property type="protein sequence ID" value="PPE73275.1"/>
    <property type="molecule type" value="Genomic_DNA"/>
</dbReference>
<evidence type="ECO:0000256" key="2">
    <source>
        <dbReference type="ARBA" id="ARBA00022692"/>
    </source>
</evidence>
<keyword evidence="3 6" id="KW-1133">Transmembrane helix</keyword>
<feature type="compositionally biased region" description="Pro residues" evidence="5">
    <location>
        <begin position="61"/>
        <end position="72"/>
    </location>
</feature>
<gene>
    <name evidence="7" type="ORF">C3942_13450</name>
</gene>
<name>A0A2S5TE64_9GAMM</name>
<feature type="compositionally biased region" description="Basic and acidic residues" evidence="5">
    <location>
        <begin position="73"/>
        <end position="83"/>
    </location>
</feature>
<evidence type="ECO:0000256" key="3">
    <source>
        <dbReference type="ARBA" id="ARBA00022989"/>
    </source>
</evidence>
<dbReference type="Proteomes" id="UP000238220">
    <property type="component" value="Unassembled WGS sequence"/>
</dbReference>
<dbReference type="InterPro" id="IPR006260">
    <property type="entry name" value="TonB/TolA_C"/>
</dbReference>
<evidence type="ECO:0000256" key="1">
    <source>
        <dbReference type="ARBA" id="ARBA00004167"/>
    </source>
</evidence>
<comment type="subcellular location">
    <subcellularLocation>
        <location evidence="1">Membrane</location>
        <topology evidence="1">Single-pass membrane protein</topology>
    </subcellularLocation>
</comment>
<protein>
    <recommendedName>
        <fullName evidence="9">TonB C-terminal domain-containing protein</fullName>
    </recommendedName>
</protein>
<dbReference type="NCBIfam" id="TIGR01352">
    <property type="entry name" value="tonB_Cterm"/>
    <property type="match status" value="1"/>
</dbReference>
<comment type="caution">
    <text evidence="7">The sequence shown here is derived from an EMBL/GenBank/DDBJ whole genome shotgun (WGS) entry which is preliminary data.</text>
</comment>
<evidence type="ECO:0000256" key="6">
    <source>
        <dbReference type="SAM" id="Phobius"/>
    </source>
</evidence>
<evidence type="ECO:0000256" key="4">
    <source>
        <dbReference type="ARBA" id="ARBA00023136"/>
    </source>
</evidence>
<evidence type="ECO:0000313" key="7">
    <source>
        <dbReference type="EMBL" id="PPE73275.1"/>
    </source>
</evidence>
<dbReference type="Gene3D" id="3.30.1150.10">
    <property type="match status" value="1"/>
</dbReference>
<proteinExistence type="predicted"/>